<dbReference type="AlphaFoldDB" id="A0A9D4TSN3"/>
<dbReference type="InterPro" id="IPR023828">
    <property type="entry name" value="Peptidase_S8_Ser-AS"/>
</dbReference>
<dbReference type="Pfam" id="PF00082">
    <property type="entry name" value="Peptidase_S8"/>
    <property type="match status" value="1"/>
</dbReference>
<feature type="active site" description="Charge relay system" evidence="5">
    <location>
        <position position="202"/>
    </location>
</feature>
<dbReference type="InterPro" id="IPR034193">
    <property type="entry name" value="PCSK9_ProteinaseK-like"/>
</dbReference>
<dbReference type="InterPro" id="IPR015500">
    <property type="entry name" value="Peptidase_S8_subtilisin-rel"/>
</dbReference>
<name>A0A9D4TSN3_CHLVU</name>
<reference evidence="9" key="2">
    <citation type="submission" date="2020-11" db="EMBL/GenBank/DDBJ databases">
        <authorList>
            <person name="Cecchin M."/>
            <person name="Marcolungo L."/>
            <person name="Rossato M."/>
            <person name="Girolomoni L."/>
            <person name="Cosentino E."/>
            <person name="Cuine S."/>
            <person name="Li-Beisson Y."/>
            <person name="Delledonne M."/>
            <person name="Ballottari M."/>
        </authorList>
    </citation>
    <scope>NUCLEOTIDE SEQUENCE</scope>
    <source>
        <strain evidence="9">211/11P</strain>
        <tissue evidence="9">Whole cell</tissue>
    </source>
</reference>
<accession>A0A9D4TSN3</accession>
<feature type="domain" description="Peptidase S8/S53" evidence="8">
    <location>
        <begin position="193"/>
        <end position="455"/>
    </location>
</feature>
<evidence type="ECO:0000256" key="3">
    <source>
        <dbReference type="ARBA" id="ARBA00022801"/>
    </source>
</evidence>
<evidence type="ECO:0000313" key="9">
    <source>
        <dbReference type="EMBL" id="KAI3433663.1"/>
    </source>
</evidence>
<keyword evidence="3 5" id="KW-0378">Hydrolase</keyword>
<reference evidence="9" key="1">
    <citation type="journal article" date="2019" name="Plant J.">
        <title>Chlorella vulgaris genome assembly and annotation reveals the molecular basis for metabolic acclimation to high light conditions.</title>
        <authorList>
            <person name="Cecchin M."/>
            <person name="Marcolungo L."/>
            <person name="Rossato M."/>
            <person name="Girolomoni L."/>
            <person name="Cosentino E."/>
            <person name="Cuine S."/>
            <person name="Li-Beisson Y."/>
            <person name="Delledonne M."/>
            <person name="Ballottari M."/>
        </authorList>
    </citation>
    <scope>NUCLEOTIDE SEQUENCE</scope>
    <source>
        <strain evidence="9">211/11P</strain>
    </source>
</reference>
<dbReference type="PRINTS" id="PR00723">
    <property type="entry name" value="SUBTILISIN"/>
</dbReference>
<sequence length="483" mass="51386">MCNTSPLLYRLFSRALRLPLECHMPGACRRIYSETISGFAGDFSDADLSRLERCLPPSSVFYKEPDATVFKAEDSTYWHPPDSPEEEQATQQRQRRQAQQQQGQGGRRLGRRMHQQALLMPRVEAFEERTLTPVSVSGPINMAAISEGLNLSDPAPKTQTVDGQLWNLDRIDQRDLPLDSKYIYGAAGVAGTGKGTTIYVVDSGVRLTHQEFKTQDGSRSRASYGYDFVEDDYVADDCDGHGTHVSGSAIGLQVGVAKEAEVVAVRILDCTGSGTISDTVAALDWVAANHRKPAVVTLSLGIQVGSWSRVLEDAVRSLTNTHGVTVVVASGNSGVDACYVAPANVPEVISVSASNLASKGNGSKAGDAEDMYKWSNSGPCIDLWAPGVDIFSACGGPSRCETVTDSSYTYASGTSMAVPQVAGVAAAYLSANPDALPRDVSAALISTATLDKIVSTRFKPGTPNRLLYSRLGAPTVVAAASGP</sequence>
<dbReference type="GO" id="GO:0006508">
    <property type="term" value="P:proteolysis"/>
    <property type="evidence" value="ECO:0007669"/>
    <property type="project" value="UniProtKB-KW"/>
</dbReference>
<organism evidence="9 10">
    <name type="scientific">Chlorella vulgaris</name>
    <name type="common">Green alga</name>
    <dbReference type="NCBI Taxonomy" id="3077"/>
    <lineage>
        <taxon>Eukaryota</taxon>
        <taxon>Viridiplantae</taxon>
        <taxon>Chlorophyta</taxon>
        <taxon>core chlorophytes</taxon>
        <taxon>Trebouxiophyceae</taxon>
        <taxon>Chlorellales</taxon>
        <taxon>Chlorellaceae</taxon>
        <taxon>Chlorella clade</taxon>
        <taxon>Chlorella</taxon>
    </lineage>
</organism>
<evidence type="ECO:0000259" key="8">
    <source>
        <dbReference type="Pfam" id="PF00082"/>
    </source>
</evidence>
<dbReference type="GO" id="GO:0005829">
    <property type="term" value="C:cytosol"/>
    <property type="evidence" value="ECO:0007669"/>
    <property type="project" value="TreeGrafter"/>
</dbReference>
<dbReference type="InterPro" id="IPR000209">
    <property type="entry name" value="Peptidase_S8/S53_dom"/>
</dbReference>
<evidence type="ECO:0000256" key="6">
    <source>
        <dbReference type="RuleBase" id="RU003355"/>
    </source>
</evidence>
<evidence type="ECO:0000256" key="5">
    <source>
        <dbReference type="PROSITE-ProRule" id="PRU01240"/>
    </source>
</evidence>
<comment type="caution">
    <text evidence="9">The sequence shown here is derived from an EMBL/GenBank/DDBJ whole genome shotgun (WGS) entry which is preliminary data.</text>
</comment>
<dbReference type="GO" id="GO:0008240">
    <property type="term" value="F:tripeptidyl-peptidase activity"/>
    <property type="evidence" value="ECO:0007669"/>
    <property type="project" value="TreeGrafter"/>
</dbReference>
<keyword evidence="2 5" id="KW-0645">Protease</keyword>
<evidence type="ECO:0000256" key="2">
    <source>
        <dbReference type="ARBA" id="ARBA00022670"/>
    </source>
</evidence>
<evidence type="ECO:0000256" key="1">
    <source>
        <dbReference type="ARBA" id="ARBA00011073"/>
    </source>
</evidence>
<feature type="region of interest" description="Disordered" evidence="7">
    <location>
        <begin position="74"/>
        <end position="111"/>
    </location>
</feature>
<dbReference type="GO" id="GO:0004252">
    <property type="term" value="F:serine-type endopeptidase activity"/>
    <property type="evidence" value="ECO:0007669"/>
    <property type="project" value="UniProtKB-UniRule"/>
</dbReference>
<comment type="similarity">
    <text evidence="1 5 6">Belongs to the peptidase S8 family.</text>
</comment>
<evidence type="ECO:0000256" key="7">
    <source>
        <dbReference type="SAM" id="MobiDB-lite"/>
    </source>
</evidence>
<feature type="active site" description="Charge relay system" evidence="5">
    <location>
        <position position="241"/>
    </location>
</feature>
<dbReference type="OrthoDB" id="206201at2759"/>
<dbReference type="InterPro" id="IPR036852">
    <property type="entry name" value="Peptidase_S8/S53_dom_sf"/>
</dbReference>
<evidence type="ECO:0000313" key="10">
    <source>
        <dbReference type="Proteomes" id="UP001055712"/>
    </source>
</evidence>
<dbReference type="PROSITE" id="PS00136">
    <property type="entry name" value="SUBTILASE_ASP"/>
    <property type="match status" value="1"/>
</dbReference>
<evidence type="ECO:0000256" key="4">
    <source>
        <dbReference type="ARBA" id="ARBA00022825"/>
    </source>
</evidence>
<dbReference type="Proteomes" id="UP001055712">
    <property type="component" value="Unassembled WGS sequence"/>
</dbReference>
<dbReference type="PANTHER" id="PTHR43806">
    <property type="entry name" value="PEPTIDASE S8"/>
    <property type="match status" value="1"/>
</dbReference>
<dbReference type="PROSITE" id="PS00138">
    <property type="entry name" value="SUBTILASE_SER"/>
    <property type="match status" value="1"/>
</dbReference>
<dbReference type="InterPro" id="IPR023827">
    <property type="entry name" value="Peptidase_S8_Asp-AS"/>
</dbReference>
<dbReference type="CDD" id="cd04077">
    <property type="entry name" value="Peptidases_S8_PCSK9_ProteinaseK_like"/>
    <property type="match status" value="1"/>
</dbReference>
<keyword evidence="10" id="KW-1185">Reference proteome</keyword>
<dbReference type="PROSITE" id="PS51892">
    <property type="entry name" value="SUBTILASE"/>
    <property type="match status" value="1"/>
</dbReference>
<protein>
    <recommendedName>
        <fullName evidence="8">Peptidase S8/S53 domain-containing protein</fullName>
    </recommendedName>
</protein>
<dbReference type="FunFam" id="3.40.50.200:FF:000016">
    <property type="entry name" value="Proprotein convertase subtilisin/kexin type 9"/>
    <property type="match status" value="1"/>
</dbReference>
<dbReference type="InterPro" id="IPR050131">
    <property type="entry name" value="Peptidase_S8_subtilisin-like"/>
</dbReference>
<proteinExistence type="inferred from homology"/>
<gene>
    <name evidence="9" type="ORF">D9Q98_003472</name>
</gene>
<dbReference type="SUPFAM" id="SSF52743">
    <property type="entry name" value="Subtilisin-like"/>
    <property type="match status" value="1"/>
</dbReference>
<keyword evidence="4 5" id="KW-0720">Serine protease</keyword>
<feature type="active site" description="Charge relay system" evidence="5">
    <location>
        <position position="415"/>
    </location>
</feature>
<dbReference type="PANTHER" id="PTHR43806:SF14">
    <property type="entry name" value="TRIPEPTIDYL-PEPTIDASE 2"/>
    <property type="match status" value="1"/>
</dbReference>
<dbReference type="EMBL" id="SIDB01000004">
    <property type="protein sequence ID" value="KAI3433663.1"/>
    <property type="molecule type" value="Genomic_DNA"/>
</dbReference>
<dbReference type="Gene3D" id="3.40.50.200">
    <property type="entry name" value="Peptidase S8/S53 domain"/>
    <property type="match status" value="1"/>
</dbReference>